<dbReference type="FunFam" id="3.40.50.10490:FF:000011">
    <property type="entry name" value="Arabinose 5-phosphate isomerase"/>
    <property type="match status" value="1"/>
</dbReference>
<dbReference type="InterPro" id="IPR000644">
    <property type="entry name" value="CBS_dom"/>
</dbReference>
<dbReference type="InterPro" id="IPR046348">
    <property type="entry name" value="SIS_dom_sf"/>
</dbReference>
<feature type="site" description="Catalytically relevant" evidence="6">
    <location>
        <position position="50"/>
    </location>
</feature>
<keyword evidence="5" id="KW-0862">Zinc</keyword>
<keyword evidence="11" id="KW-1185">Reference proteome</keyword>
<feature type="site" description="Catalytically relevant" evidence="6">
    <location>
        <position position="143"/>
    </location>
</feature>
<dbReference type="InterPro" id="IPR001347">
    <property type="entry name" value="SIS_dom"/>
</dbReference>
<keyword evidence="3 7" id="KW-0129">CBS domain</keyword>
<dbReference type="SMART" id="SM00116">
    <property type="entry name" value="CBS"/>
    <property type="match status" value="2"/>
</dbReference>
<evidence type="ECO:0000259" key="9">
    <source>
        <dbReference type="PROSITE" id="PS51464"/>
    </source>
</evidence>
<evidence type="ECO:0000256" key="1">
    <source>
        <dbReference type="ARBA" id="ARBA00008165"/>
    </source>
</evidence>
<feature type="domain" description="CBS" evidence="8">
    <location>
        <begin position="267"/>
        <end position="320"/>
    </location>
</feature>
<dbReference type="eggNOG" id="COG0517">
    <property type="taxonomic scope" value="Bacteria"/>
</dbReference>
<keyword evidence="2" id="KW-0677">Repeat</keyword>
<evidence type="ECO:0000256" key="6">
    <source>
        <dbReference type="PIRSR" id="PIRSR004692-3"/>
    </source>
</evidence>
<feature type="site" description="Catalytically relevant" evidence="6">
    <location>
        <position position="184"/>
    </location>
</feature>
<dbReference type="InterPro" id="IPR046342">
    <property type="entry name" value="CBS_dom_sf"/>
</dbReference>
<dbReference type="HOGENOM" id="CLU_040681_13_1_9"/>
<dbReference type="InterPro" id="IPR004800">
    <property type="entry name" value="KdsD/KpsF-type"/>
</dbReference>
<dbReference type="CDD" id="cd05014">
    <property type="entry name" value="SIS_Kpsf"/>
    <property type="match status" value="1"/>
</dbReference>
<gene>
    <name evidence="10" type="ordered locus">Sgly_1598</name>
</gene>
<dbReference type="SUPFAM" id="SSF54631">
    <property type="entry name" value="CBS-domain pair"/>
    <property type="match status" value="1"/>
</dbReference>
<dbReference type="PANTHER" id="PTHR42745">
    <property type="match status" value="1"/>
</dbReference>
<reference evidence="10 11" key="1">
    <citation type="journal article" date="2011" name="Stand. Genomic Sci.">
        <title>Complete genome sequence of Syntrophobotulus glycolicus type strain (FlGlyR).</title>
        <authorList>
            <person name="Han C."/>
            <person name="Mwirichia R."/>
            <person name="Chertkov O."/>
            <person name="Held B."/>
            <person name="Lapidus A."/>
            <person name="Nolan M."/>
            <person name="Lucas S."/>
            <person name="Hammon N."/>
            <person name="Deshpande S."/>
            <person name="Cheng J.F."/>
            <person name="Tapia R."/>
            <person name="Goodwin L."/>
            <person name="Pitluck S."/>
            <person name="Huntemann M."/>
            <person name="Liolios K."/>
            <person name="Ivanova N."/>
            <person name="Pagani I."/>
            <person name="Mavromatis K."/>
            <person name="Ovchinikova G."/>
            <person name="Pati A."/>
            <person name="Chen A."/>
            <person name="Palaniappan K."/>
            <person name="Land M."/>
            <person name="Hauser L."/>
            <person name="Brambilla E.M."/>
            <person name="Rohde M."/>
            <person name="Spring S."/>
            <person name="Sikorski J."/>
            <person name="Goker M."/>
            <person name="Woyke T."/>
            <person name="Bristow J."/>
            <person name="Eisen J.A."/>
            <person name="Markowitz V."/>
            <person name="Hugenholtz P."/>
            <person name="Kyrpides N.C."/>
            <person name="Klenk H.P."/>
            <person name="Detter J.C."/>
        </authorList>
    </citation>
    <scope>NUCLEOTIDE SEQUENCE [LARGE SCALE GENOMIC DNA]</scope>
    <source>
        <strain evidence="11">DSM 8271 / FlGlyR</strain>
    </source>
</reference>
<dbReference type="PROSITE" id="PS51371">
    <property type="entry name" value="CBS"/>
    <property type="match status" value="2"/>
</dbReference>
<dbReference type="PIRSF" id="PIRSF004692">
    <property type="entry name" value="KdsD_KpsF"/>
    <property type="match status" value="1"/>
</dbReference>
<reference evidence="11" key="2">
    <citation type="submission" date="2011-02" db="EMBL/GenBank/DDBJ databases">
        <title>The complete genome of Syntrophobotulus glycolicus DSM 8271.</title>
        <authorList>
            <person name="Lucas S."/>
            <person name="Copeland A."/>
            <person name="Lapidus A."/>
            <person name="Bruce D."/>
            <person name="Goodwin L."/>
            <person name="Pitluck S."/>
            <person name="Kyrpides N."/>
            <person name="Mavromatis K."/>
            <person name="Pagani I."/>
            <person name="Ivanova N."/>
            <person name="Mikhailova N."/>
            <person name="Chertkov O."/>
            <person name="Held B."/>
            <person name="Detter J.C."/>
            <person name="Tapia R."/>
            <person name="Han C."/>
            <person name="Land M."/>
            <person name="Hauser L."/>
            <person name="Markowitz V."/>
            <person name="Cheng J.-F."/>
            <person name="Hugenholtz P."/>
            <person name="Woyke T."/>
            <person name="Wu D."/>
            <person name="Spring S."/>
            <person name="Schroeder M."/>
            <person name="Brambilla E."/>
            <person name="Klenk H.-P."/>
            <person name="Eisen J.A."/>
        </authorList>
    </citation>
    <scope>NUCLEOTIDE SEQUENCE [LARGE SCALE GENOMIC DNA]</scope>
    <source>
        <strain evidence="11">DSM 8271 / FlGlyR</strain>
    </source>
</reference>
<accession>F0SXR3</accession>
<evidence type="ECO:0000256" key="7">
    <source>
        <dbReference type="PROSITE-ProRule" id="PRU00703"/>
    </source>
</evidence>
<evidence type="ECO:0000259" key="8">
    <source>
        <dbReference type="PROSITE" id="PS51371"/>
    </source>
</evidence>
<protein>
    <submittedName>
        <fullName evidence="10">KpsF/GutQ family protein</fullName>
        <ecNumber evidence="10">5.3.1.13</ecNumber>
    </submittedName>
</protein>
<dbReference type="GO" id="GO:0046872">
    <property type="term" value="F:metal ion binding"/>
    <property type="evidence" value="ECO:0007669"/>
    <property type="project" value="UniProtKB-KW"/>
</dbReference>
<dbReference type="InterPro" id="IPR050986">
    <property type="entry name" value="GutQ/KpsF_isomerases"/>
</dbReference>
<dbReference type="Pfam" id="PF00571">
    <property type="entry name" value="CBS"/>
    <property type="match status" value="2"/>
</dbReference>
<name>F0SXR3_SYNGF</name>
<evidence type="ECO:0000256" key="4">
    <source>
        <dbReference type="PIRNR" id="PIRNR004692"/>
    </source>
</evidence>
<evidence type="ECO:0000313" key="11">
    <source>
        <dbReference type="Proteomes" id="UP000007488"/>
    </source>
</evidence>
<dbReference type="KEGG" id="sgy:Sgly_1598"/>
<keyword evidence="5" id="KW-0479">Metal-binding</keyword>
<dbReference type="GO" id="GO:0005975">
    <property type="term" value="P:carbohydrate metabolic process"/>
    <property type="evidence" value="ECO:0007669"/>
    <property type="project" value="InterPro"/>
</dbReference>
<dbReference type="EC" id="5.3.1.13" evidence="10"/>
<evidence type="ECO:0000256" key="3">
    <source>
        <dbReference type="ARBA" id="ARBA00023122"/>
    </source>
</evidence>
<dbReference type="Pfam" id="PF01380">
    <property type="entry name" value="SIS"/>
    <property type="match status" value="1"/>
</dbReference>
<evidence type="ECO:0000313" key="10">
    <source>
        <dbReference type="EMBL" id="ADY55896.1"/>
    </source>
</evidence>
<dbReference type="eggNOG" id="COG0794">
    <property type="taxonomic scope" value="Bacteria"/>
</dbReference>
<dbReference type="PROSITE" id="PS51464">
    <property type="entry name" value="SIS"/>
    <property type="match status" value="1"/>
</dbReference>
<sequence length="320" mass="34508">MSKIEIAKRVFDAEISALQKIADNLDETFDRILDLILNCQGKIIIIGMGKSGHVGGKIAATMSSLGVPTIFVHPGEAMHGDLGMIQKQDVVIAISYSGESDEIIKILPNIRIIGAPIIGITNNGNSTLAHNSAIVQVFENLKEACQLGLAPTASTTVAMVYGDALAIAASETINFGKQDFALYHPAGSLGKKLTIRVSDLMKHLMESDTVNEGSLLKQAIIAFSRTGADVVAVVDKTKKLIGIITNGEIERAINMGSDIYKTTIFDMVNRFPVYINSEEMAVDALKIMMEKNIHSIPVVKEERIVGIISKQSILDIGIYV</sequence>
<feature type="site" description="Catalytically relevant" evidence="6">
    <location>
        <position position="102"/>
    </location>
</feature>
<dbReference type="Gene3D" id="3.10.580.10">
    <property type="entry name" value="CBS-domain"/>
    <property type="match status" value="1"/>
</dbReference>
<proteinExistence type="inferred from homology"/>
<dbReference type="AlphaFoldDB" id="F0SXR3"/>
<evidence type="ECO:0000256" key="5">
    <source>
        <dbReference type="PIRSR" id="PIRSR004692-2"/>
    </source>
</evidence>
<dbReference type="SUPFAM" id="SSF53697">
    <property type="entry name" value="SIS domain"/>
    <property type="match status" value="1"/>
</dbReference>
<dbReference type="PANTHER" id="PTHR42745:SF1">
    <property type="entry name" value="ARABINOSE 5-PHOSPHATE ISOMERASE KDSD"/>
    <property type="match status" value="1"/>
</dbReference>
<dbReference type="Proteomes" id="UP000007488">
    <property type="component" value="Chromosome"/>
</dbReference>
<feature type="domain" description="SIS" evidence="9">
    <location>
        <begin position="32"/>
        <end position="175"/>
    </location>
</feature>
<dbReference type="STRING" id="645991.Sgly_1598"/>
<feature type="domain" description="CBS" evidence="8">
    <location>
        <begin position="201"/>
        <end position="259"/>
    </location>
</feature>
<dbReference type="EMBL" id="CP002547">
    <property type="protein sequence ID" value="ADY55896.1"/>
    <property type="molecule type" value="Genomic_DNA"/>
</dbReference>
<comment type="similarity">
    <text evidence="1 4">Belongs to the SIS family. GutQ/KpsF subfamily.</text>
</comment>
<keyword evidence="10" id="KW-0413">Isomerase</keyword>
<organism evidence="10 11">
    <name type="scientific">Syntrophobotulus glycolicus (strain DSM 8271 / FlGlyR)</name>
    <dbReference type="NCBI Taxonomy" id="645991"/>
    <lineage>
        <taxon>Bacteria</taxon>
        <taxon>Bacillati</taxon>
        <taxon>Bacillota</taxon>
        <taxon>Clostridia</taxon>
        <taxon>Eubacteriales</taxon>
        <taxon>Desulfitobacteriaceae</taxon>
        <taxon>Syntrophobotulus</taxon>
    </lineage>
</organism>
<dbReference type="GO" id="GO:0019146">
    <property type="term" value="F:arabinose-5-phosphate isomerase activity"/>
    <property type="evidence" value="ECO:0007669"/>
    <property type="project" value="UniProtKB-EC"/>
</dbReference>
<dbReference type="RefSeq" id="WP_013624766.1">
    <property type="nucleotide sequence ID" value="NC_015172.1"/>
</dbReference>
<dbReference type="Gene3D" id="3.40.50.10490">
    <property type="entry name" value="Glucose-6-phosphate isomerase like protein, domain 1"/>
    <property type="match status" value="1"/>
</dbReference>
<dbReference type="GO" id="GO:0097367">
    <property type="term" value="F:carbohydrate derivative binding"/>
    <property type="evidence" value="ECO:0007669"/>
    <property type="project" value="InterPro"/>
</dbReference>
<dbReference type="NCBIfam" id="TIGR00393">
    <property type="entry name" value="kpsF"/>
    <property type="match status" value="1"/>
</dbReference>
<evidence type="ECO:0000256" key="2">
    <source>
        <dbReference type="ARBA" id="ARBA00022737"/>
    </source>
</evidence>
<dbReference type="GO" id="GO:1901135">
    <property type="term" value="P:carbohydrate derivative metabolic process"/>
    <property type="evidence" value="ECO:0007669"/>
    <property type="project" value="InterPro"/>
</dbReference>
<dbReference type="InterPro" id="IPR035474">
    <property type="entry name" value="SIS_Kpsf"/>
</dbReference>
<feature type="binding site" evidence="5">
    <location>
        <position position="73"/>
    </location>
    <ligand>
        <name>Zn(2+)</name>
        <dbReference type="ChEBI" id="CHEBI:29105"/>
    </ligand>
</feature>